<feature type="region of interest" description="Disordered" evidence="1">
    <location>
        <begin position="79"/>
        <end position="101"/>
    </location>
</feature>
<comment type="caution">
    <text evidence="2">The sequence shown here is derived from an EMBL/GenBank/DDBJ whole genome shotgun (WGS) entry which is preliminary data.</text>
</comment>
<feature type="compositionally biased region" description="Polar residues" evidence="1">
    <location>
        <begin position="221"/>
        <end position="232"/>
    </location>
</feature>
<name>A0A8J8SZZ2_HALGN</name>
<organism evidence="2 3">
    <name type="scientific">Halteria grandinella</name>
    <dbReference type="NCBI Taxonomy" id="5974"/>
    <lineage>
        <taxon>Eukaryota</taxon>
        <taxon>Sar</taxon>
        <taxon>Alveolata</taxon>
        <taxon>Ciliophora</taxon>
        <taxon>Intramacronucleata</taxon>
        <taxon>Spirotrichea</taxon>
        <taxon>Stichotrichia</taxon>
        <taxon>Sporadotrichida</taxon>
        <taxon>Halteriidae</taxon>
        <taxon>Halteria</taxon>
    </lineage>
</organism>
<reference evidence="2" key="1">
    <citation type="submission" date="2019-06" db="EMBL/GenBank/DDBJ databases">
        <authorList>
            <person name="Zheng W."/>
        </authorList>
    </citation>
    <scope>NUCLEOTIDE SEQUENCE</scope>
    <source>
        <strain evidence="2">QDHG01</strain>
    </source>
</reference>
<dbReference type="Proteomes" id="UP000785679">
    <property type="component" value="Unassembled WGS sequence"/>
</dbReference>
<protein>
    <submittedName>
        <fullName evidence="2">Uncharacterized protein</fullName>
    </submittedName>
</protein>
<evidence type="ECO:0000313" key="2">
    <source>
        <dbReference type="EMBL" id="TNV77089.1"/>
    </source>
</evidence>
<evidence type="ECO:0000313" key="3">
    <source>
        <dbReference type="Proteomes" id="UP000785679"/>
    </source>
</evidence>
<gene>
    <name evidence="2" type="ORF">FGO68_gene671</name>
</gene>
<proteinExistence type="predicted"/>
<sequence length="336" mass="38376">MHSQLHSQLPNIFTFQQGPLLSQLSDDLCIESIKTRQPHQNVFYIKPASTVTTITNTQTGTTAPKQTIEIDLCQIGMSTGSSNNQQSNSDDKQDKSEVSEVGDEASSCNLEISSNLSFQTQGGGLTIQRYIVDNHWFTNGRETLDQLKLDIVDILHGTSEVVSFKSMRRHKNTHAYQVYIPVVIQYIRENLRKDYYPQWYSGNYSQRGVLVTKKQQKHSQESMIRQSQLSKAQNKEPPKHIAPTQSQILDSQLNSQVMRRYETRVKPKPKTVFTQTSECHRQPANHQLSQAMQVEERNFQFDQLLKQARDAMSKIKPVYENLSGLISALEKMDAQV</sequence>
<accession>A0A8J8SZZ2</accession>
<dbReference type="AlphaFoldDB" id="A0A8J8SZZ2"/>
<feature type="compositionally biased region" description="Basic and acidic residues" evidence="1">
    <location>
        <begin position="89"/>
        <end position="98"/>
    </location>
</feature>
<evidence type="ECO:0000256" key="1">
    <source>
        <dbReference type="SAM" id="MobiDB-lite"/>
    </source>
</evidence>
<keyword evidence="3" id="KW-1185">Reference proteome</keyword>
<dbReference type="EMBL" id="RRYP01012468">
    <property type="protein sequence ID" value="TNV77089.1"/>
    <property type="molecule type" value="Genomic_DNA"/>
</dbReference>
<feature type="region of interest" description="Disordered" evidence="1">
    <location>
        <begin position="215"/>
        <end position="249"/>
    </location>
</feature>